<evidence type="ECO:0000256" key="2">
    <source>
        <dbReference type="ARBA" id="ARBA00006375"/>
    </source>
</evidence>
<dbReference type="GO" id="GO:0015093">
    <property type="term" value="F:ferrous iron transmembrane transporter activity"/>
    <property type="evidence" value="ECO:0007669"/>
    <property type="project" value="TreeGrafter"/>
</dbReference>
<dbReference type="EMBL" id="JAWJWE010000047">
    <property type="protein sequence ID" value="KAK6616833.1"/>
    <property type="molecule type" value="Genomic_DNA"/>
</dbReference>
<evidence type="ECO:0000256" key="7">
    <source>
        <dbReference type="ARBA" id="ARBA00022989"/>
    </source>
</evidence>
<dbReference type="PROSITE" id="PS50920">
    <property type="entry name" value="SOLCAR"/>
    <property type="match status" value="3"/>
</dbReference>
<name>A0AAN8P487_POLSC</name>
<feature type="repeat" description="Solcar" evidence="12">
    <location>
        <begin position="106"/>
        <end position="190"/>
    </location>
</feature>
<comment type="similarity">
    <text evidence="2 13">Belongs to the mitochondrial carrier (TC 2.A.29) family.</text>
</comment>
<evidence type="ECO:0000313" key="14">
    <source>
        <dbReference type="EMBL" id="KAK6616833.1"/>
    </source>
</evidence>
<accession>A0AAN8P487</accession>
<evidence type="ECO:0000256" key="3">
    <source>
        <dbReference type="ARBA" id="ARBA00022448"/>
    </source>
</evidence>
<reference evidence="14 15" key="1">
    <citation type="submission" date="2023-10" db="EMBL/GenBank/DDBJ databases">
        <title>Genomes of two closely related lineages of the louse Polyplax serrata with different host specificities.</title>
        <authorList>
            <person name="Martinu J."/>
            <person name="Tarabai H."/>
            <person name="Stefka J."/>
            <person name="Hypsa V."/>
        </authorList>
    </citation>
    <scope>NUCLEOTIDE SEQUENCE [LARGE SCALE GENOMIC DNA]</scope>
    <source>
        <strain evidence="14">HR10_N</strain>
    </source>
</reference>
<keyword evidence="8" id="KW-0408">Iron</keyword>
<evidence type="ECO:0000256" key="11">
    <source>
        <dbReference type="ARBA" id="ARBA00023136"/>
    </source>
</evidence>
<evidence type="ECO:0000256" key="6">
    <source>
        <dbReference type="ARBA" id="ARBA00022792"/>
    </source>
</evidence>
<keyword evidence="4" id="KW-0410">Iron transport</keyword>
<dbReference type="SUPFAM" id="SSF103506">
    <property type="entry name" value="Mitochondrial carrier"/>
    <property type="match status" value="1"/>
</dbReference>
<dbReference type="InterPro" id="IPR018108">
    <property type="entry name" value="MCP_transmembrane"/>
</dbReference>
<protein>
    <recommendedName>
        <fullName evidence="16">Mitoferrin-1</fullName>
    </recommendedName>
</protein>
<keyword evidence="10" id="KW-0496">Mitochondrion</keyword>
<evidence type="ECO:0000256" key="12">
    <source>
        <dbReference type="PROSITE-ProRule" id="PRU00282"/>
    </source>
</evidence>
<dbReference type="GO" id="GO:0048250">
    <property type="term" value="P:iron import into the mitochondrion"/>
    <property type="evidence" value="ECO:0007669"/>
    <property type="project" value="TreeGrafter"/>
</dbReference>
<dbReference type="Gene3D" id="1.50.40.10">
    <property type="entry name" value="Mitochondrial carrier domain"/>
    <property type="match status" value="2"/>
</dbReference>
<evidence type="ECO:0000256" key="5">
    <source>
        <dbReference type="ARBA" id="ARBA00022692"/>
    </source>
</evidence>
<comment type="caution">
    <text evidence="14">The sequence shown here is derived from an EMBL/GenBank/DDBJ whole genome shotgun (WGS) entry which is preliminary data.</text>
</comment>
<keyword evidence="5 12" id="KW-0812">Transmembrane</keyword>
<evidence type="ECO:0000256" key="9">
    <source>
        <dbReference type="ARBA" id="ARBA00023065"/>
    </source>
</evidence>
<keyword evidence="9" id="KW-0406">Ion transport</keyword>
<feature type="repeat" description="Solcar" evidence="12">
    <location>
        <begin position="197"/>
        <end position="281"/>
    </location>
</feature>
<dbReference type="Pfam" id="PF00153">
    <property type="entry name" value="Mito_carr"/>
    <property type="match status" value="3"/>
</dbReference>
<proteinExistence type="inferred from homology"/>
<dbReference type="GO" id="GO:0005743">
    <property type="term" value="C:mitochondrial inner membrane"/>
    <property type="evidence" value="ECO:0007669"/>
    <property type="project" value="UniProtKB-SubCell"/>
</dbReference>
<dbReference type="Proteomes" id="UP001372834">
    <property type="component" value="Unassembled WGS sequence"/>
</dbReference>
<evidence type="ECO:0000256" key="4">
    <source>
        <dbReference type="ARBA" id="ARBA00022496"/>
    </source>
</evidence>
<comment type="subcellular location">
    <subcellularLocation>
        <location evidence="1">Mitochondrion inner membrane</location>
        <topology evidence="1">Multi-pass membrane protein</topology>
    </subcellularLocation>
</comment>
<keyword evidence="11 12" id="KW-0472">Membrane</keyword>
<evidence type="ECO:0000256" key="10">
    <source>
        <dbReference type="ARBA" id="ARBA00023128"/>
    </source>
</evidence>
<dbReference type="AlphaFoldDB" id="A0AAN8P487"/>
<dbReference type="InterPro" id="IPR023395">
    <property type="entry name" value="MCP_dom_sf"/>
</dbReference>
<keyword evidence="6" id="KW-0999">Mitochondrion inner membrane</keyword>
<evidence type="ECO:0000313" key="15">
    <source>
        <dbReference type="Proteomes" id="UP001372834"/>
    </source>
</evidence>
<evidence type="ECO:0000256" key="13">
    <source>
        <dbReference type="RuleBase" id="RU000488"/>
    </source>
</evidence>
<dbReference type="PANTHER" id="PTHR45758">
    <property type="entry name" value="MITOFERRIN-1-RELATED"/>
    <property type="match status" value="1"/>
</dbReference>
<sequence length="399" mass="45478">MDFDEYETLPTKNFSVHMTAGAIAGVLEHCVMYPFDSLKTRMQSLSPQVNYNNPLQGLTLVIRQEGIFRLFRGMGVVVAGAGPAHAMYFSIYEHLKEQLQRSSSKPSYIAAGVSGMVATLFHDGVMTPTEVVKQRLQMYKSPYKSILDCICRTYRTEGIRAFYRSYTTQLAMNIPFQIIHFMTYEKCQNLTNKERVYNPKAHVVSGGIAGAVAAAFTTPLDVVKTLLNTQQHKVKGMVAAINIVYKVSGIWGFWKGLQPRILYQVPSTAICWLVYELFKYVLSEQKYEVKFNNKSLTPTVLLADRQISTTLRPGLFFPEVNLEPIYMLEPNKEFENSVPGHHSEYESECWSHYMPEPLRDDSVDSQSEEKIQSKEKFERTIFEKPEWSSTVISGAEIFE</sequence>
<feature type="repeat" description="Solcar" evidence="12">
    <location>
        <begin position="12"/>
        <end position="98"/>
    </location>
</feature>
<dbReference type="PANTHER" id="PTHR45758:SF20">
    <property type="entry name" value="MITOFERRIN-2"/>
    <property type="match status" value="1"/>
</dbReference>
<evidence type="ECO:0000256" key="1">
    <source>
        <dbReference type="ARBA" id="ARBA00004448"/>
    </source>
</evidence>
<dbReference type="FunFam" id="1.50.40.10:FF:000029">
    <property type="entry name" value="Solute carrier family 25 member 28"/>
    <property type="match status" value="1"/>
</dbReference>
<gene>
    <name evidence="14" type="ORF">RUM43_014974</name>
</gene>
<evidence type="ECO:0008006" key="16">
    <source>
        <dbReference type="Google" id="ProtNLM"/>
    </source>
</evidence>
<organism evidence="14 15">
    <name type="scientific">Polyplax serrata</name>
    <name type="common">Common mouse louse</name>
    <dbReference type="NCBI Taxonomy" id="468196"/>
    <lineage>
        <taxon>Eukaryota</taxon>
        <taxon>Metazoa</taxon>
        <taxon>Ecdysozoa</taxon>
        <taxon>Arthropoda</taxon>
        <taxon>Hexapoda</taxon>
        <taxon>Insecta</taxon>
        <taxon>Pterygota</taxon>
        <taxon>Neoptera</taxon>
        <taxon>Paraneoptera</taxon>
        <taxon>Psocodea</taxon>
        <taxon>Troctomorpha</taxon>
        <taxon>Phthiraptera</taxon>
        <taxon>Anoplura</taxon>
        <taxon>Polyplacidae</taxon>
        <taxon>Polyplax</taxon>
    </lineage>
</organism>
<evidence type="ECO:0000256" key="8">
    <source>
        <dbReference type="ARBA" id="ARBA00023004"/>
    </source>
</evidence>
<keyword evidence="7" id="KW-1133">Transmembrane helix</keyword>
<keyword evidence="3 13" id="KW-0813">Transport</keyword>